<keyword evidence="2" id="KW-1133">Transmembrane helix</keyword>
<gene>
    <name evidence="3" type="ORF">SAMN02910414_00772</name>
</gene>
<feature type="transmembrane region" description="Helical" evidence="2">
    <location>
        <begin position="334"/>
        <end position="358"/>
    </location>
</feature>
<name>A0A1H3H921_9FIRM</name>
<keyword evidence="2" id="KW-0472">Membrane</keyword>
<feature type="transmembrane region" description="Helical" evidence="2">
    <location>
        <begin position="200"/>
        <end position="222"/>
    </location>
</feature>
<dbReference type="PANTHER" id="PTHR41771:SF1">
    <property type="entry name" value="MEMBRANE PROTEIN"/>
    <property type="match status" value="1"/>
</dbReference>
<evidence type="ECO:0000313" key="4">
    <source>
        <dbReference type="Proteomes" id="UP000183918"/>
    </source>
</evidence>
<sequence>MLIATNRKAILRKVLIYIAFIMIAVFLVKNDYALYEKPIGTIIEASTKQTNKNHKEEIEKKYEQNLKVKIRNTKDKGKIIKIKNDFSYSRFQCSEYKKGQDVFLHMTEGSVSKVSITQVKLDYVTVGLIIIFLMFLFALMNTTGILIMLSLVANSIVFVFGLKGFASGKNLMLLTIIMTLLFIICTIVILNGFSRKSIGTVLSSVLTVIIVAIIYAIAYMNSPKPSFEYIPYTIGFEDLETLYHASLVFGILGAVTDVAITINSATCEIINVSKKINLKKLISSIREIAYDIMGTMISVVFFSFICGEIPLYVLKMKNGFSFLEIMRNGEEFEIIRFLVGAIGIVMAIPVSAFVAVLVNLKKYKEIAVGTVKIDEENNRVDNKVDNKKTNQVDNTINHSKEEEK</sequence>
<dbReference type="AlphaFoldDB" id="A0A1H3H921"/>
<dbReference type="InterPro" id="IPR012507">
    <property type="entry name" value="YibE_F"/>
</dbReference>
<feature type="transmembrane region" description="Helical" evidence="2">
    <location>
        <begin position="242"/>
        <end position="267"/>
    </location>
</feature>
<dbReference type="Pfam" id="PF07907">
    <property type="entry name" value="YibE_F"/>
    <property type="match status" value="1"/>
</dbReference>
<feature type="transmembrane region" description="Helical" evidence="2">
    <location>
        <begin position="288"/>
        <end position="314"/>
    </location>
</feature>
<dbReference type="EMBL" id="FNPG01000008">
    <property type="protein sequence ID" value="SDY11715.1"/>
    <property type="molecule type" value="Genomic_DNA"/>
</dbReference>
<organism evidence="3 4">
    <name type="scientific">Lachnobacterium bovis DSM 14045</name>
    <dbReference type="NCBI Taxonomy" id="1122142"/>
    <lineage>
        <taxon>Bacteria</taxon>
        <taxon>Bacillati</taxon>
        <taxon>Bacillota</taxon>
        <taxon>Clostridia</taxon>
        <taxon>Lachnospirales</taxon>
        <taxon>Lachnospiraceae</taxon>
        <taxon>Lachnobacterium</taxon>
    </lineage>
</organism>
<feature type="transmembrane region" description="Helical" evidence="2">
    <location>
        <begin position="171"/>
        <end position="193"/>
    </location>
</feature>
<dbReference type="OrthoDB" id="5753718at2"/>
<keyword evidence="4" id="KW-1185">Reference proteome</keyword>
<proteinExistence type="predicted"/>
<reference evidence="3 4" key="1">
    <citation type="submission" date="2016-10" db="EMBL/GenBank/DDBJ databases">
        <authorList>
            <person name="de Groot N.N."/>
        </authorList>
    </citation>
    <scope>NUCLEOTIDE SEQUENCE [LARGE SCALE GENOMIC DNA]</scope>
    <source>
        <strain evidence="3 4">DSM 14045</strain>
    </source>
</reference>
<feature type="transmembrane region" description="Helical" evidence="2">
    <location>
        <begin position="9"/>
        <end position="28"/>
    </location>
</feature>
<keyword evidence="2" id="KW-0812">Transmembrane</keyword>
<evidence type="ECO:0000313" key="3">
    <source>
        <dbReference type="EMBL" id="SDY11715.1"/>
    </source>
</evidence>
<dbReference type="RefSeq" id="WP_074716319.1">
    <property type="nucleotide sequence ID" value="NZ_FNPG01000008.1"/>
</dbReference>
<feature type="transmembrane region" description="Helical" evidence="2">
    <location>
        <begin position="121"/>
        <end position="139"/>
    </location>
</feature>
<feature type="region of interest" description="Disordered" evidence="1">
    <location>
        <begin position="382"/>
        <end position="404"/>
    </location>
</feature>
<feature type="transmembrane region" description="Helical" evidence="2">
    <location>
        <begin position="146"/>
        <end position="165"/>
    </location>
</feature>
<evidence type="ECO:0000256" key="1">
    <source>
        <dbReference type="SAM" id="MobiDB-lite"/>
    </source>
</evidence>
<protein>
    <submittedName>
        <fullName evidence="3">Uncharacterized membrane protein</fullName>
    </submittedName>
</protein>
<accession>A0A1H3H921</accession>
<dbReference type="Proteomes" id="UP000183918">
    <property type="component" value="Unassembled WGS sequence"/>
</dbReference>
<dbReference type="PANTHER" id="PTHR41771">
    <property type="entry name" value="MEMBRANE PROTEIN-RELATED"/>
    <property type="match status" value="1"/>
</dbReference>
<evidence type="ECO:0000256" key="2">
    <source>
        <dbReference type="SAM" id="Phobius"/>
    </source>
</evidence>
<dbReference type="STRING" id="1122142.SAMN02910414_00772"/>